<dbReference type="PANTHER" id="PTHR10738:SF0">
    <property type="entry name" value="PROTEIN ARGININE N-METHYLTRANSFERASE 5"/>
    <property type="match status" value="1"/>
</dbReference>
<gene>
    <name evidence="3" type="ORF">OFLC_LOCUS16001</name>
</gene>
<dbReference type="STRING" id="387005.A0A183I8D9"/>
<dbReference type="InterPro" id="IPR035075">
    <property type="entry name" value="PRMT5"/>
</dbReference>
<keyword evidence="4" id="KW-1185">Reference proteome</keyword>
<sequence>MQKLAVGLRLCPNLADEFLEPRLYKRWHAEPLCSFCIETSIFTSSGQYGKCTLPPYMPLQPLADNLDSGTYAIFEEDSVKYDLYREAICHAIEDLVKIVGEEQSIVVYLLGAGRGPLVSFAFICYY</sequence>
<dbReference type="GO" id="GO:0006355">
    <property type="term" value="P:regulation of DNA-templated transcription"/>
    <property type="evidence" value="ECO:0007669"/>
    <property type="project" value="TreeGrafter"/>
</dbReference>
<evidence type="ECO:0000313" key="3">
    <source>
        <dbReference type="EMBL" id="VDP25862.1"/>
    </source>
</evidence>
<dbReference type="Pfam" id="PF05185">
    <property type="entry name" value="PRMT5"/>
    <property type="match status" value="1"/>
</dbReference>
<dbReference type="Gene3D" id="3.20.20.150">
    <property type="entry name" value="Divalent-metal-dependent TIM barrel enzymes"/>
    <property type="match status" value="1"/>
</dbReference>
<dbReference type="Proteomes" id="UP000267606">
    <property type="component" value="Unassembled WGS sequence"/>
</dbReference>
<dbReference type="Gene3D" id="3.40.50.150">
    <property type="entry name" value="Vaccinia Virus protein VP39"/>
    <property type="match status" value="1"/>
</dbReference>
<dbReference type="WBParaSite" id="OFLC_0001601401-mRNA-1">
    <property type="protein sequence ID" value="OFLC_0001601401-mRNA-1"/>
    <property type="gene ID" value="OFLC_0001601401"/>
</dbReference>
<dbReference type="InterPro" id="IPR029063">
    <property type="entry name" value="SAM-dependent_MTases_sf"/>
</dbReference>
<feature type="domain" description="PRMT5 arginine-N-methyltransferase" evidence="2">
    <location>
        <begin position="57"/>
        <end position="122"/>
    </location>
</feature>
<reference evidence="3 4" key="2">
    <citation type="submission" date="2018-11" db="EMBL/GenBank/DDBJ databases">
        <authorList>
            <consortium name="Pathogen Informatics"/>
        </authorList>
    </citation>
    <scope>NUCLEOTIDE SEQUENCE [LARGE SCALE GENOMIC DNA]</scope>
</reference>
<protein>
    <submittedName>
        <fullName evidence="5">PRMT5 domain-containing protein</fullName>
    </submittedName>
</protein>
<dbReference type="InterPro" id="IPR025799">
    <property type="entry name" value="Arg_MeTrfase"/>
</dbReference>
<keyword evidence="1" id="KW-0949">S-adenosyl-L-methionine</keyword>
<organism evidence="5">
    <name type="scientific">Onchocerca flexuosa</name>
    <dbReference type="NCBI Taxonomy" id="387005"/>
    <lineage>
        <taxon>Eukaryota</taxon>
        <taxon>Metazoa</taxon>
        <taxon>Ecdysozoa</taxon>
        <taxon>Nematoda</taxon>
        <taxon>Chromadorea</taxon>
        <taxon>Rhabditida</taxon>
        <taxon>Spirurina</taxon>
        <taxon>Spiruromorpha</taxon>
        <taxon>Filarioidea</taxon>
        <taxon>Onchocercidae</taxon>
        <taxon>Onchocerca</taxon>
    </lineage>
</organism>
<dbReference type="GO" id="GO:0005829">
    <property type="term" value="C:cytosol"/>
    <property type="evidence" value="ECO:0007669"/>
    <property type="project" value="TreeGrafter"/>
</dbReference>
<dbReference type="GO" id="GO:0016274">
    <property type="term" value="F:protein-arginine N-methyltransferase activity"/>
    <property type="evidence" value="ECO:0007669"/>
    <property type="project" value="InterPro"/>
</dbReference>
<evidence type="ECO:0000313" key="4">
    <source>
        <dbReference type="Proteomes" id="UP000267606"/>
    </source>
</evidence>
<proteinExistence type="predicted"/>
<reference evidence="5" key="1">
    <citation type="submission" date="2016-06" db="UniProtKB">
        <authorList>
            <consortium name="WormBaseParasite"/>
        </authorList>
    </citation>
    <scope>IDENTIFICATION</scope>
</reference>
<dbReference type="GO" id="GO:0005634">
    <property type="term" value="C:nucleus"/>
    <property type="evidence" value="ECO:0007669"/>
    <property type="project" value="TreeGrafter"/>
</dbReference>
<dbReference type="PANTHER" id="PTHR10738">
    <property type="entry name" value="PROTEIN ARGININE N-METHYLTRANSFERASE 5"/>
    <property type="match status" value="1"/>
</dbReference>
<dbReference type="AlphaFoldDB" id="A0A183I8D9"/>
<evidence type="ECO:0000313" key="5">
    <source>
        <dbReference type="WBParaSite" id="OFLC_0001601401-mRNA-1"/>
    </source>
</evidence>
<accession>A0A183I8D9</accession>
<evidence type="ECO:0000256" key="1">
    <source>
        <dbReference type="ARBA" id="ARBA00022691"/>
    </source>
</evidence>
<dbReference type="EMBL" id="UZAJ01043555">
    <property type="protein sequence ID" value="VDP25862.1"/>
    <property type="molecule type" value="Genomic_DNA"/>
</dbReference>
<name>A0A183I8D9_9BILA</name>
<evidence type="ECO:0000259" key="2">
    <source>
        <dbReference type="Pfam" id="PF05185"/>
    </source>
</evidence>